<feature type="compositionally biased region" description="Basic and acidic residues" evidence="1">
    <location>
        <begin position="58"/>
        <end position="70"/>
    </location>
</feature>
<feature type="region of interest" description="Disordered" evidence="1">
    <location>
        <begin position="1"/>
        <end position="110"/>
    </location>
</feature>
<accession>A0ABR0F5B6</accession>
<name>A0ABR0F5B6_ZASCE</name>
<protein>
    <submittedName>
        <fullName evidence="2">Uncharacterized protein</fullName>
    </submittedName>
</protein>
<feature type="compositionally biased region" description="Low complexity" evidence="1">
    <location>
        <begin position="86"/>
        <end position="97"/>
    </location>
</feature>
<reference evidence="2 3" key="1">
    <citation type="journal article" date="2023" name="G3 (Bethesda)">
        <title>A chromosome-level genome assembly of Zasmidium syzygii isolated from banana leaves.</title>
        <authorList>
            <person name="van Westerhoven A.C."/>
            <person name="Mehrabi R."/>
            <person name="Talebi R."/>
            <person name="Steentjes M.B.F."/>
            <person name="Corcolon B."/>
            <person name="Chong P.A."/>
            <person name="Kema G.H.J."/>
            <person name="Seidl M.F."/>
        </authorList>
    </citation>
    <scope>NUCLEOTIDE SEQUENCE [LARGE SCALE GENOMIC DNA]</scope>
    <source>
        <strain evidence="2 3">P124</strain>
    </source>
</reference>
<evidence type="ECO:0000313" key="2">
    <source>
        <dbReference type="EMBL" id="KAK4508679.1"/>
    </source>
</evidence>
<feature type="region of interest" description="Disordered" evidence="1">
    <location>
        <begin position="154"/>
        <end position="288"/>
    </location>
</feature>
<organism evidence="2 3">
    <name type="scientific">Zasmidium cellare</name>
    <name type="common">Wine cellar mold</name>
    <name type="synonym">Racodium cellare</name>
    <dbReference type="NCBI Taxonomy" id="395010"/>
    <lineage>
        <taxon>Eukaryota</taxon>
        <taxon>Fungi</taxon>
        <taxon>Dikarya</taxon>
        <taxon>Ascomycota</taxon>
        <taxon>Pezizomycotina</taxon>
        <taxon>Dothideomycetes</taxon>
        <taxon>Dothideomycetidae</taxon>
        <taxon>Mycosphaerellales</taxon>
        <taxon>Mycosphaerellaceae</taxon>
        <taxon>Zasmidium</taxon>
    </lineage>
</organism>
<sequence length="288" mass="31871">MNGGNGRAPTGAPTAPRSMRGRGGDQPPQKTFFRVCQRQNCGNPLDEDDLTGVCKPCRRQDRDVVRERQRSQQMRSSNSLGGYAGAGQQTQQARSPPTTAPAPTLPPAPLSETEALRSLLAQQMAYNVAYQGQIAAAAARDPGNPLLQALLNSNQQQQTTAPPAPASSASRTRSRSPTDGSREQYRQRNDPGRGTTDRRRSDSPRPRDNEPGRRRGMAPSGQANYETRNPEIMDEKPCSWLGRSRKRTRRMTGLSKKEEDGDEDEEEAIKKEKDDDEDQVIKKEEENE</sequence>
<evidence type="ECO:0000313" key="3">
    <source>
        <dbReference type="Proteomes" id="UP001305779"/>
    </source>
</evidence>
<evidence type="ECO:0000256" key="1">
    <source>
        <dbReference type="SAM" id="MobiDB-lite"/>
    </source>
</evidence>
<feature type="compositionally biased region" description="Basic and acidic residues" evidence="1">
    <location>
        <begin position="228"/>
        <end position="237"/>
    </location>
</feature>
<feature type="compositionally biased region" description="Pro residues" evidence="1">
    <location>
        <begin position="98"/>
        <end position="109"/>
    </location>
</feature>
<feature type="compositionally biased region" description="Basic and acidic residues" evidence="1">
    <location>
        <begin position="180"/>
        <end position="213"/>
    </location>
</feature>
<proteinExistence type="predicted"/>
<dbReference type="EMBL" id="JAXOVC010000001">
    <property type="protein sequence ID" value="KAK4508679.1"/>
    <property type="molecule type" value="Genomic_DNA"/>
</dbReference>
<keyword evidence="3" id="KW-1185">Reference proteome</keyword>
<comment type="caution">
    <text evidence="2">The sequence shown here is derived from an EMBL/GenBank/DDBJ whole genome shotgun (WGS) entry which is preliminary data.</text>
</comment>
<dbReference type="Proteomes" id="UP001305779">
    <property type="component" value="Unassembled WGS sequence"/>
</dbReference>
<gene>
    <name evidence="2" type="ORF">PRZ48_002418</name>
</gene>
<feature type="compositionally biased region" description="Basic and acidic residues" evidence="1">
    <location>
        <begin position="268"/>
        <end position="288"/>
    </location>
</feature>
<feature type="compositionally biased region" description="Low complexity" evidence="1">
    <location>
        <begin position="154"/>
        <end position="178"/>
    </location>
</feature>